<protein>
    <recommendedName>
        <fullName evidence="5">EBNA-1 nuclear protein</fullName>
    </recommendedName>
</protein>
<dbReference type="Pfam" id="PF07755">
    <property type="entry name" value="DUF1611"/>
    <property type="match status" value="1"/>
</dbReference>
<reference evidence="3 4" key="1">
    <citation type="journal article" date="2016" name="Nat. Commun.">
        <title>Thousands of microbial genomes shed light on interconnected biogeochemical processes in an aquifer system.</title>
        <authorList>
            <person name="Anantharaman K."/>
            <person name="Brown C.T."/>
            <person name="Hug L.A."/>
            <person name="Sharon I."/>
            <person name="Castelle C.J."/>
            <person name="Probst A.J."/>
            <person name="Thomas B.C."/>
            <person name="Singh A."/>
            <person name="Wilkins M.J."/>
            <person name="Karaoz U."/>
            <person name="Brodie E.L."/>
            <person name="Williams K.H."/>
            <person name="Hubbard S.S."/>
            <person name="Banfield J.F."/>
        </authorList>
    </citation>
    <scope>NUCLEOTIDE SEQUENCE [LARGE SCALE GENOMIC DNA]</scope>
</reference>
<dbReference type="Pfam" id="PF17396">
    <property type="entry name" value="DUF1611_N"/>
    <property type="match status" value="1"/>
</dbReference>
<dbReference type="AlphaFoldDB" id="A0A1F7RUJ8"/>
<dbReference type="InterPro" id="IPR011669">
    <property type="entry name" value="DgcN-like"/>
</dbReference>
<proteinExistence type="predicted"/>
<dbReference type="SUPFAM" id="SSF52540">
    <property type="entry name" value="P-loop containing nucleoside triphosphate hydrolases"/>
    <property type="match status" value="1"/>
</dbReference>
<comment type="caution">
    <text evidence="3">The sequence shown here is derived from an EMBL/GenBank/DDBJ whole genome shotgun (WGS) entry which is preliminary data.</text>
</comment>
<dbReference type="PANTHER" id="PTHR40690:SF1">
    <property type="entry name" value="DUF1611 DOMAIN-CONTAINING PROTEIN"/>
    <property type="match status" value="1"/>
</dbReference>
<dbReference type="InterPro" id="IPR035086">
    <property type="entry name" value="DgcN-like_C"/>
</dbReference>
<feature type="non-terminal residue" evidence="3">
    <location>
        <position position="1"/>
    </location>
</feature>
<evidence type="ECO:0000259" key="1">
    <source>
        <dbReference type="Pfam" id="PF07755"/>
    </source>
</evidence>
<dbReference type="Proteomes" id="UP000179266">
    <property type="component" value="Unassembled WGS sequence"/>
</dbReference>
<dbReference type="Gene3D" id="3.40.50.720">
    <property type="entry name" value="NAD(P)-binding Rossmann-like Domain"/>
    <property type="match status" value="1"/>
</dbReference>
<gene>
    <name evidence="3" type="ORF">A2161_04720</name>
</gene>
<dbReference type="PANTHER" id="PTHR40690">
    <property type="entry name" value="GLL3100 PROTEIN"/>
    <property type="match status" value="1"/>
</dbReference>
<evidence type="ECO:0000313" key="4">
    <source>
        <dbReference type="Proteomes" id="UP000179266"/>
    </source>
</evidence>
<evidence type="ECO:0000259" key="2">
    <source>
        <dbReference type="Pfam" id="PF17396"/>
    </source>
</evidence>
<organism evidence="3 4">
    <name type="scientific">Candidatus Schekmanbacteria bacterium RBG_13_48_7</name>
    <dbReference type="NCBI Taxonomy" id="1817878"/>
    <lineage>
        <taxon>Bacteria</taxon>
        <taxon>Candidatus Schekmaniibacteriota</taxon>
    </lineage>
</organism>
<dbReference type="Gene3D" id="3.40.50.300">
    <property type="entry name" value="P-loop containing nucleotide triphosphate hydrolases"/>
    <property type="match status" value="1"/>
</dbReference>
<dbReference type="InterPro" id="IPR035402">
    <property type="entry name" value="DgcN-like_N"/>
</dbReference>
<dbReference type="PIRSF" id="PIRSF026760">
    <property type="entry name" value="UCP026760"/>
    <property type="match status" value="1"/>
</dbReference>
<evidence type="ECO:0000313" key="3">
    <source>
        <dbReference type="EMBL" id="OGL44714.1"/>
    </source>
</evidence>
<dbReference type="EMBL" id="MGDD01000210">
    <property type="protein sequence ID" value="OGL44714.1"/>
    <property type="molecule type" value="Genomic_DNA"/>
</dbReference>
<accession>A0A1F7RUJ8</accession>
<dbReference type="InterPro" id="IPR027417">
    <property type="entry name" value="P-loop_NTPase"/>
</dbReference>
<evidence type="ECO:0008006" key="5">
    <source>
        <dbReference type="Google" id="ProtNLM"/>
    </source>
</evidence>
<feature type="domain" description="D-glutamate N-acetyltransferase-like C-terminal" evidence="1">
    <location>
        <begin position="87"/>
        <end position="284"/>
    </location>
</feature>
<name>A0A1F7RUJ8_9BACT</name>
<sequence>DIKSAFNAASENGIKATHLVVGLAPDGGRLSNKAHDDVILAIQLGLNVDAGLHDFLTEDEQIVSLAKQHHIKLRDVRKPPDRKHLHFFEGKITQVTSLKIALLGTDSAVGKRTTAWIIVDALQKVGLKAEMIGTGQTAWMQGVQYGIILDSLINDFVAGEIEHVVWSAWNDKHPDVIVIEGQGSMMNPAYPGGFEIIAAGKPDAIILQHAPARKTYDGFPDYPMHPLDKQIKAVELLSGKPVIAITINHENLSKKDIAKTCKSITDSTGLVAIDLLVENPAKIVDLLRSKIRNS</sequence>
<feature type="domain" description="D-glutamate N-acetyltransferase-like N-terminal" evidence="2">
    <location>
        <begin position="12"/>
        <end position="79"/>
    </location>
</feature>